<proteinExistence type="predicted"/>
<sequence>MIFHPISESSLSYNSIYPYFHLILIIKTLIQGKSRGSHTFYL</sequence>
<dbReference type="AlphaFoldDB" id="A0A653LEK0"/>
<gene>
    <name evidence="1" type="ORF">BACI348_10033</name>
</gene>
<name>A0A653LEK0_BACAB</name>
<reference evidence="1 2" key="1">
    <citation type="submission" date="2019-10" db="EMBL/GenBank/DDBJ databases">
        <authorList>
            <person name="Karimi E."/>
        </authorList>
    </citation>
    <scope>NUCLEOTIDE SEQUENCE [LARGE SCALE GENOMIC DNA]</scope>
    <source>
        <strain evidence="1">Bacillus sp. 348</strain>
    </source>
</reference>
<evidence type="ECO:0000313" key="1">
    <source>
        <dbReference type="EMBL" id="VXA90274.1"/>
    </source>
</evidence>
<accession>A0A653LEK0</accession>
<evidence type="ECO:0000313" key="2">
    <source>
        <dbReference type="Proteomes" id="UP000433089"/>
    </source>
</evidence>
<protein>
    <submittedName>
        <fullName evidence="1">Uncharacterized protein</fullName>
    </submittedName>
</protein>
<dbReference type="Proteomes" id="UP000433089">
    <property type="component" value="Unassembled WGS sequence"/>
</dbReference>
<organism evidence="1 2">
    <name type="scientific">Bacillus altitudinis</name>
    <dbReference type="NCBI Taxonomy" id="293387"/>
    <lineage>
        <taxon>Bacteria</taxon>
        <taxon>Bacillati</taxon>
        <taxon>Bacillota</taxon>
        <taxon>Bacilli</taxon>
        <taxon>Bacillales</taxon>
        <taxon>Bacillaceae</taxon>
        <taxon>Bacillus</taxon>
    </lineage>
</organism>
<dbReference type="EMBL" id="CABWLH010000001">
    <property type="protein sequence ID" value="VXA90274.1"/>
    <property type="molecule type" value="Genomic_DNA"/>
</dbReference>